<sequence>MADSKISVIVPIYKVEKYLDKCIDSIVNQTYQNLEIILIDDGSPDGCPQKCDEWAKKDARIRVIHKTNGGSSSARNAGLNVARGQYIGFVDSDDWIASDMYESMLNNLLQADADIAYTASSHVYENGEISTAHLVSGVKLIMNAGEAFKYINLPGYFGIAPWDKLLKREIIGDLRFPEDTKRDEDYGFAYATLDSAHTVVYDSSPKYFYRQTQGTLSNTASTISTHAAEETAKMVDLVKRKYPEQLPYALYGHLLAQMGIWDQVVMSGQVNKPQWKTFCKQLQHFLKESFSTIIETKALPKSRIIQIRLFQMSPALYVPVFKLFKRLHPHRVG</sequence>
<dbReference type="SUPFAM" id="SSF53448">
    <property type="entry name" value="Nucleotide-diphospho-sugar transferases"/>
    <property type="match status" value="1"/>
</dbReference>
<evidence type="ECO:0000313" key="5">
    <source>
        <dbReference type="Proteomes" id="UP000583419"/>
    </source>
</evidence>
<keyword evidence="1" id="KW-0328">Glycosyltransferase</keyword>
<keyword evidence="2 4" id="KW-0808">Transferase</keyword>
<organism evidence="4 5">
    <name type="scientific">Bifidobacterium boum</name>
    <dbReference type="NCBI Taxonomy" id="78343"/>
    <lineage>
        <taxon>Bacteria</taxon>
        <taxon>Bacillati</taxon>
        <taxon>Actinomycetota</taxon>
        <taxon>Actinomycetes</taxon>
        <taxon>Bifidobacteriales</taxon>
        <taxon>Bifidobacteriaceae</taxon>
        <taxon>Bifidobacterium</taxon>
    </lineage>
</organism>
<dbReference type="Pfam" id="PF00535">
    <property type="entry name" value="Glycos_transf_2"/>
    <property type="match status" value="1"/>
</dbReference>
<evidence type="ECO:0000256" key="2">
    <source>
        <dbReference type="ARBA" id="ARBA00022679"/>
    </source>
</evidence>
<proteinExistence type="predicted"/>
<evidence type="ECO:0000259" key="3">
    <source>
        <dbReference type="Pfam" id="PF00535"/>
    </source>
</evidence>
<gene>
    <name evidence="4" type="ORF">HF843_01250</name>
</gene>
<name>A0A848D6B7_9BIFI</name>
<dbReference type="GO" id="GO:0016757">
    <property type="term" value="F:glycosyltransferase activity"/>
    <property type="evidence" value="ECO:0007669"/>
    <property type="project" value="UniProtKB-KW"/>
</dbReference>
<protein>
    <submittedName>
        <fullName evidence="4">Glycosyltransferase</fullName>
    </submittedName>
</protein>
<accession>A0A848D6B7</accession>
<feature type="domain" description="Glycosyltransferase 2-like" evidence="3">
    <location>
        <begin position="7"/>
        <end position="128"/>
    </location>
</feature>
<dbReference type="InterPro" id="IPR001173">
    <property type="entry name" value="Glyco_trans_2-like"/>
</dbReference>
<evidence type="ECO:0000313" key="4">
    <source>
        <dbReference type="EMBL" id="NMF01827.1"/>
    </source>
</evidence>
<dbReference type="Proteomes" id="UP000583419">
    <property type="component" value="Unassembled WGS sequence"/>
</dbReference>
<evidence type="ECO:0000256" key="1">
    <source>
        <dbReference type="ARBA" id="ARBA00022676"/>
    </source>
</evidence>
<dbReference type="PANTHER" id="PTHR22916:SF51">
    <property type="entry name" value="GLYCOSYLTRANSFERASE EPSH-RELATED"/>
    <property type="match status" value="1"/>
</dbReference>
<dbReference type="RefSeq" id="WP_168973067.1">
    <property type="nucleotide sequence ID" value="NZ_JABAGJ010000001.1"/>
</dbReference>
<dbReference type="CDD" id="cd00761">
    <property type="entry name" value="Glyco_tranf_GTA_type"/>
    <property type="match status" value="1"/>
</dbReference>
<dbReference type="AlphaFoldDB" id="A0A848D6B7"/>
<dbReference type="Gene3D" id="3.90.550.10">
    <property type="entry name" value="Spore Coat Polysaccharide Biosynthesis Protein SpsA, Chain A"/>
    <property type="match status" value="1"/>
</dbReference>
<dbReference type="InterPro" id="IPR029044">
    <property type="entry name" value="Nucleotide-diphossugar_trans"/>
</dbReference>
<reference evidence="4 5" key="1">
    <citation type="submission" date="2020-04" db="EMBL/GenBank/DDBJ databases">
        <authorList>
            <person name="Hitch T.C.A."/>
            <person name="Wylensek D."/>
            <person name="Clavel T."/>
        </authorList>
    </citation>
    <scope>NUCLEOTIDE SEQUENCE [LARGE SCALE GENOMIC DNA]</scope>
    <source>
        <strain evidence="4 5">WCA-130-P53-4B</strain>
    </source>
</reference>
<comment type="caution">
    <text evidence="4">The sequence shown here is derived from an EMBL/GenBank/DDBJ whole genome shotgun (WGS) entry which is preliminary data.</text>
</comment>
<dbReference type="PANTHER" id="PTHR22916">
    <property type="entry name" value="GLYCOSYLTRANSFERASE"/>
    <property type="match status" value="1"/>
</dbReference>
<dbReference type="EMBL" id="JABAGJ010000001">
    <property type="protein sequence ID" value="NMF01827.1"/>
    <property type="molecule type" value="Genomic_DNA"/>
</dbReference>